<dbReference type="InterPro" id="IPR036291">
    <property type="entry name" value="NAD(P)-bd_dom_sf"/>
</dbReference>
<dbReference type="Pfam" id="PF07885">
    <property type="entry name" value="Ion_trans_2"/>
    <property type="match status" value="1"/>
</dbReference>
<keyword evidence="2" id="KW-1133">Transmembrane helix</keyword>
<feature type="transmembrane region" description="Helical" evidence="2">
    <location>
        <begin position="5"/>
        <end position="25"/>
    </location>
</feature>
<dbReference type="PANTHER" id="PTHR43833">
    <property type="entry name" value="POTASSIUM CHANNEL PROTEIN 2-RELATED-RELATED"/>
    <property type="match status" value="1"/>
</dbReference>
<sequence>LRRLLWGICALAAIIVVGTGGYIIIEGWSFLDALYMTIITITTVGYDEIHPLSTGGQIFGIFLIIGGVGGALYTLTAIIGYIIEGQFGTTLERRRMKARIAKLKGHFILCGYGRVGEEIARKFKEEGISFIIIDNQPERVALAEQSGYLYLQGDATSDEVLREAGIEQARGLVAAAGDDADNTYITLSARGLSPNLFIEARASCGEAETKLKKAGANRIVSPHGIGGRHMAMLALRPAVVDFIDTVTHGRGRELQLEDV</sequence>
<evidence type="ECO:0000256" key="1">
    <source>
        <dbReference type="ARBA" id="ARBA00004651"/>
    </source>
</evidence>
<dbReference type="PANTHER" id="PTHR43833:SF9">
    <property type="entry name" value="POTASSIUM CHANNEL PROTEIN YUGO-RELATED"/>
    <property type="match status" value="1"/>
</dbReference>
<accession>X1IJB8</accession>
<dbReference type="PROSITE" id="PS51201">
    <property type="entry name" value="RCK_N"/>
    <property type="match status" value="1"/>
</dbReference>
<gene>
    <name evidence="4" type="ORF">S03H2_52473</name>
</gene>
<dbReference type="Gene3D" id="3.40.50.720">
    <property type="entry name" value="NAD(P)-binding Rossmann-like Domain"/>
    <property type="match status" value="1"/>
</dbReference>
<evidence type="ECO:0000313" key="4">
    <source>
        <dbReference type="EMBL" id="GAH66219.1"/>
    </source>
</evidence>
<feature type="non-terminal residue" evidence="4">
    <location>
        <position position="259"/>
    </location>
</feature>
<comment type="caution">
    <text evidence="4">The sequence shown here is derived from an EMBL/GenBank/DDBJ whole genome shotgun (WGS) entry which is preliminary data.</text>
</comment>
<keyword evidence="2" id="KW-0472">Membrane</keyword>
<dbReference type="InterPro" id="IPR013099">
    <property type="entry name" value="K_chnl_dom"/>
</dbReference>
<dbReference type="EMBL" id="BARU01033331">
    <property type="protein sequence ID" value="GAH66219.1"/>
    <property type="molecule type" value="Genomic_DNA"/>
</dbReference>
<dbReference type="GO" id="GO:0005886">
    <property type="term" value="C:plasma membrane"/>
    <property type="evidence" value="ECO:0007669"/>
    <property type="project" value="UniProtKB-SubCell"/>
</dbReference>
<evidence type="ECO:0000259" key="3">
    <source>
        <dbReference type="PROSITE" id="PS51201"/>
    </source>
</evidence>
<dbReference type="Gene3D" id="1.10.287.70">
    <property type="match status" value="1"/>
</dbReference>
<dbReference type="GO" id="GO:0006813">
    <property type="term" value="P:potassium ion transport"/>
    <property type="evidence" value="ECO:0007669"/>
    <property type="project" value="InterPro"/>
</dbReference>
<feature type="non-terminal residue" evidence="4">
    <location>
        <position position="1"/>
    </location>
</feature>
<comment type="subcellular location">
    <subcellularLocation>
        <location evidence="1">Cell membrane</location>
        <topology evidence="1">Multi-pass membrane protein</topology>
    </subcellularLocation>
</comment>
<dbReference type="Pfam" id="PF02254">
    <property type="entry name" value="TrkA_N"/>
    <property type="match status" value="1"/>
</dbReference>
<feature type="transmembrane region" description="Helical" evidence="2">
    <location>
        <begin position="58"/>
        <end position="83"/>
    </location>
</feature>
<dbReference type="InterPro" id="IPR003148">
    <property type="entry name" value="RCK_N"/>
</dbReference>
<reference evidence="4" key="1">
    <citation type="journal article" date="2014" name="Front. Microbiol.">
        <title>High frequency of phylogenetically diverse reductive dehalogenase-homologous genes in deep subseafloor sedimentary metagenomes.</title>
        <authorList>
            <person name="Kawai M."/>
            <person name="Futagami T."/>
            <person name="Toyoda A."/>
            <person name="Takaki Y."/>
            <person name="Nishi S."/>
            <person name="Hori S."/>
            <person name="Arai W."/>
            <person name="Tsubouchi T."/>
            <person name="Morono Y."/>
            <person name="Uchiyama I."/>
            <person name="Ito T."/>
            <person name="Fujiyama A."/>
            <person name="Inagaki F."/>
            <person name="Takami H."/>
        </authorList>
    </citation>
    <scope>NUCLEOTIDE SEQUENCE</scope>
    <source>
        <strain evidence="4">Expedition CK06-06</strain>
    </source>
</reference>
<proteinExistence type="predicted"/>
<dbReference type="AlphaFoldDB" id="X1IJB8"/>
<dbReference type="SUPFAM" id="SSF51735">
    <property type="entry name" value="NAD(P)-binding Rossmann-fold domains"/>
    <property type="match status" value="1"/>
</dbReference>
<keyword evidence="2" id="KW-0812">Transmembrane</keyword>
<evidence type="ECO:0000256" key="2">
    <source>
        <dbReference type="SAM" id="Phobius"/>
    </source>
</evidence>
<protein>
    <recommendedName>
        <fullName evidence="3">RCK N-terminal domain-containing protein</fullName>
    </recommendedName>
</protein>
<dbReference type="SUPFAM" id="SSF81324">
    <property type="entry name" value="Voltage-gated potassium channels"/>
    <property type="match status" value="1"/>
</dbReference>
<feature type="domain" description="RCK N-terminal" evidence="3">
    <location>
        <begin position="104"/>
        <end position="221"/>
    </location>
</feature>
<name>X1IJB8_9ZZZZ</name>
<organism evidence="4">
    <name type="scientific">marine sediment metagenome</name>
    <dbReference type="NCBI Taxonomy" id="412755"/>
    <lineage>
        <taxon>unclassified sequences</taxon>
        <taxon>metagenomes</taxon>
        <taxon>ecological metagenomes</taxon>
    </lineage>
</organism>
<dbReference type="InterPro" id="IPR050721">
    <property type="entry name" value="Trk_Ktr_HKT_K-transport"/>
</dbReference>